<keyword evidence="8" id="KW-1185">Reference proteome</keyword>
<evidence type="ECO:0000256" key="1">
    <source>
        <dbReference type="ARBA" id="ARBA00001974"/>
    </source>
</evidence>
<dbReference type="EMBL" id="CYGX02000024">
    <property type="protein sequence ID" value="SIT40081.1"/>
    <property type="molecule type" value="Genomic_DNA"/>
</dbReference>
<keyword evidence="2" id="KW-0285">Flavoprotein</keyword>
<dbReference type="InterPro" id="IPR050493">
    <property type="entry name" value="FAD-dep_Monooxygenase_BioMet"/>
</dbReference>
<evidence type="ECO:0000313" key="7">
    <source>
        <dbReference type="EMBL" id="SIT40081.1"/>
    </source>
</evidence>
<dbReference type="PRINTS" id="PR00420">
    <property type="entry name" value="RNGMNOXGNASE"/>
</dbReference>
<dbReference type="OrthoDB" id="5487740at2"/>
<dbReference type="STRING" id="1247936.BN2475_240058"/>
<evidence type="ECO:0000256" key="3">
    <source>
        <dbReference type="ARBA" id="ARBA00022827"/>
    </source>
</evidence>
<dbReference type="RefSeq" id="WP_094779692.1">
    <property type="nucleotide sequence ID" value="NZ_CYGX02000024.1"/>
</dbReference>
<keyword evidence="4 7" id="KW-0560">Oxidoreductase</keyword>
<dbReference type="AlphaFoldDB" id="A0A1N7RYB3"/>
<feature type="domain" description="FAD-binding" evidence="6">
    <location>
        <begin position="9"/>
        <end position="342"/>
    </location>
</feature>
<accession>A0A1N7RYB3</accession>
<dbReference type="PANTHER" id="PTHR13789">
    <property type="entry name" value="MONOOXYGENASE"/>
    <property type="match status" value="1"/>
</dbReference>
<keyword evidence="5 7" id="KW-0503">Monooxygenase</keyword>
<dbReference type="Proteomes" id="UP000187012">
    <property type="component" value="Unassembled WGS sequence"/>
</dbReference>
<dbReference type="InterPro" id="IPR036188">
    <property type="entry name" value="FAD/NAD-bd_sf"/>
</dbReference>
<evidence type="ECO:0000256" key="4">
    <source>
        <dbReference type="ARBA" id="ARBA00023002"/>
    </source>
</evidence>
<gene>
    <name evidence="7" type="primary">nicC</name>
    <name evidence="7" type="ORF">BN2475_240058</name>
</gene>
<evidence type="ECO:0000256" key="5">
    <source>
        <dbReference type="ARBA" id="ARBA00023033"/>
    </source>
</evidence>
<name>A0A1N7RYB3_9BURK</name>
<dbReference type="GO" id="GO:0043731">
    <property type="term" value="F:6-hydroxynicotinate 3-monooxygenase activity"/>
    <property type="evidence" value="ECO:0007669"/>
    <property type="project" value="UniProtKB-EC"/>
</dbReference>
<evidence type="ECO:0000259" key="6">
    <source>
        <dbReference type="Pfam" id="PF01494"/>
    </source>
</evidence>
<dbReference type="SUPFAM" id="SSF54373">
    <property type="entry name" value="FAD-linked reductases, C-terminal domain"/>
    <property type="match status" value="1"/>
</dbReference>
<comment type="cofactor">
    <cofactor evidence="1">
        <name>FAD</name>
        <dbReference type="ChEBI" id="CHEBI:57692"/>
    </cofactor>
</comment>
<dbReference type="EC" id="1.14.13.114" evidence="7"/>
<dbReference type="GO" id="GO:0071949">
    <property type="term" value="F:FAD binding"/>
    <property type="evidence" value="ECO:0007669"/>
    <property type="project" value="InterPro"/>
</dbReference>
<dbReference type="InterPro" id="IPR002938">
    <property type="entry name" value="FAD-bd"/>
</dbReference>
<dbReference type="Pfam" id="PF01494">
    <property type="entry name" value="FAD_binding_3"/>
    <property type="match status" value="1"/>
</dbReference>
<organism evidence="7 8">
    <name type="scientific">Paraburkholderia ribeironis</name>
    <dbReference type="NCBI Taxonomy" id="1247936"/>
    <lineage>
        <taxon>Bacteria</taxon>
        <taxon>Pseudomonadati</taxon>
        <taxon>Pseudomonadota</taxon>
        <taxon>Betaproteobacteria</taxon>
        <taxon>Burkholderiales</taxon>
        <taxon>Burkholderiaceae</taxon>
        <taxon>Paraburkholderia</taxon>
    </lineage>
</organism>
<reference evidence="7 8" key="1">
    <citation type="submission" date="2016-12" db="EMBL/GenBank/DDBJ databases">
        <authorList>
            <person name="Song W.-J."/>
            <person name="Kurnit D.M."/>
        </authorList>
    </citation>
    <scope>NUCLEOTIDE SEQUENCE [LARGE SCALE GENOMIC DNA]</scope>
    <source>
        <strain evidence="7 8">STM7296</strain>
    </source>
</reference>
<dbReference type="Gene3D" id="3.50.50.60">
    <property type="entry name" value="FAD/NAD(P)-binding domain"/>
    <property type="match status" value="1"/>
</dbReference>
<evidence type="ECO:0000256" key="2">
    <source>
        <dbReference type="ARBA" id="ARBA00022630"/>
    </source>
</evidence>
<proteinExistence type="predicted"/>
<keyword evidence="3" id="KW-0274">FAD</keyword>
<protein>
    <submittedName>
        <fullName evidence="7">6-hydroxynicotinate 3-monooxygenase</fullName>
        <ecNumber evidence="7">1.14.13.114</ecNumber>
    </submittedName>
</protein>
<evidence type="ECO:0000313" key="8">
    <source>
        <dbReference type="Proteomes" id="UP000187012"/>
    </source>
</evidence>
<dbReference type="PANTHER" id="PTHR13789:SF318">
    <property type="entry name" value="GERANYLGERANYL DIPHOSPHATE REDUCTASE"/>
    <property type="match status" value="1"/>
</dbReference>
<sequence length="394" mass="43071">MSQHIPERIAIVGAGIGGCALGALLQRGGYNVRLFEQAPGFARVGAGIHLSPNLMRVMRFLSVDILALSFGQEPAAFVNRRGDTGALLYRLPLGNAANEVFGAPFVTLKRGDLHAALLSGLTPDSIAWGKRLVGLEPRGDAIELRFADQSSVRADIVIGADGLKSRVREALIGYERPTFSGQVAFRGAYPKALLGNLPVDDLTKWWCDDTFVLSYWLDNAREQFYFAAMTPQLEWPTDASSLPGDVHEMIGIFTGYHADVRHMLEHAPRDSVTKWALFERPANFIFGEDRVALIGDACHPMRPFMSQGAAMALEDAVVLLRALSGTTGFGAACAAYAAHRRERLALIHQVSSANTFMRGPTDPTWVFGYDALSDRPDSLPILQHVSRVPRWEVA</sequence>
<dbReference type="SUPFAM" id="SSF51905">
    <property type="entry name" value="FAD/NAD(P)-binding domain"/>
    <property type="match status" value="1"/>
</dbReference>